<proteinExistence type="predicted"/>
<dbReference type="InterPro" id="IPR011059">
    <property type="entry name" value="Metal-dep_hydrolase_composite"/>
</dbReference>
<dbReference type="OrthoDB" id="194468at2759"/>
<evidence type="ECO:0000259" key="1">
    <source>
        <dbReference type="Pfam" id="PF01979"/>
    </source>
</evidence>
<dbReference type="Gene3D" id="1.20.58.520">
    <property type="entry name" value="Amidohydrolase"/>
    <property type="match status" value="1"/>
</dbReference>
<dbReference type="Proteomes" id="UP000027002">
    <property type="component" value="Chromosome 4"/>
</dbReference>
<reference evidence="3" key="3">
    <citation type="submission" date="2020-03" db="EMBL/GenBank/DDBJ databases">
        <title>A mixture of massive structural variations and highly conserved coding sequences in Ustilaginoidea virens genome.</title>
        <authorList>
            <person name="Zhang K."/>
            <person name="Zhao Z."/>
            <person name="Zhang Z."/>
            <person name="Li Y."/>
            <person name="Hsiang T."/>
            <person name="Sun W."/>
        </authorList>
    </citation>
    <scope>NUCLEOTIDE SEQUENCE</scope>
    <source>
        <strain evidence="3">UV-8b</strain>
    </source>
</reference>
<protein>
    <recommendedName>
        <fullName evidence="1">Amidohydrolase-related domain-containing protein</fullName>
    </recommendedName>
</protein>
<name>A0A1B5L227_USTVR</name>
<evidence type="ECO:0000313" key="2">
    <source>
        <dbReference type="EMBL" id="GAO17444.1"/>
    </source>
</evidence>
<accession>A0A1B5L227</accession>
<dbReference type="Proteomes" id="UP000054053">
    <property type="component" value="Unassembled WGS sequence"/>
</dbReference>
<dbReference type="InterPro" id="IPR051781">
    <property type="entry name" value="Metallo-dep_Hydrolase"/>
</dbReference>
<dbReference type="EMBL" id="BBTG02000039">
    <property type="protein sequence ID" value="GAO17444.1"/>
    <property type="molecule type" value="Genomic_DNA"/>
</dbReference>
<dbReference type="InterPro" id="IPR006680">
    <property type="entry name" value="Amidohydro-rel"/>
</dbReference>
<dbReference type="AlphaFoldDB" id="A0A1B5L227"/>
<evidence type="ECO:0000313" key="3">
    <source>
        <dbReference type="EMBL" id="QUC21765.1"/>
    </source>
</evidence>
<dbReference type="SUPFAM" id="SSF51556">
    <property type="entry name" value="Metallo-dependent hydrolases"/>
    <property type="match status" value="1"/>
</dbReference>
<dbReference type="Gene3D" id="3.40.50.10910">
    <property type="entry name" value="Amidohydrolase"/>
    <property type="match status" value="1"/>
</dbReference>
<reference evidence="2" key="1">
    <citation type="journal article" date="2016" name="Genome Announc.">
        <title>Genome Sequence of Ustilaginoidea virens IPU010, a Rice Pathogenic Fungus Causing False Smut.</title>
        <authorList>
            <person name="Kumagai T."/>
            <person name="Ishii T."/>
            <person name="Terai G."/>
            <person name="Umemura M."/>
            <person name="Machida M."/>
            <person name="Asai K."/>
        </authorList>
    </citation>
    <scope>NUCLEOTIDE SEQUENCE [LARGE SCALE GENOMIC DNA]</scope>
    <source>
        <strain evidence="2">IPU010</strain>
    </source>
</reference>
<feature type="domain" description="Amidohydrolase-related" evidence="1">
    <location>
        <begin position="72"/>
        <end position="423"/>
    </location>
</feature>
<dbReference type="PANTHER" id="PTHR43135">
    <property type="entry name" value="ALPHA-D-RIBOSE 1-METHYLPHOSPHONATE 5-TRIPHOSPHATE DIPHOSPHATASE"/>
    <property type="match status" value="1"/>
</dbReference>
<reference evidence="5" key="2">
    <citation type="journal article" date="2016" name="Genome Announc.">
        <title>Genome sequence of Ustilaginoidea virens IPU010, a rice pathogenic fungus causing false smut.</title>
        <authorList>
            <person name="Kumagai T."/>
            <person name="Ishii T."/>
            <person name="Terai G."/>
            <person name="Umemura M."/>
            <person name="Machida M."/>
            <person name="Asai K."/>
        </authorList>
    </citation>
    <scope>NUCLEOTIDE SEQUENCE [LARGE SCALE GENOMIC DNA]</scope>
    <source>
        <strain evidence="5">IPU010</strain>
    </source>
</reference>
<dbReference type="SUPFAM" id="SSF51338">
    <property type="entry name" value="Composite domain of metallo-dependent hydrolases"/>
    <property type="match status" value="1"/>
</dbReference>
<dbReference type="RefSeq" id="XP_042999438.1">
    <property type="nucleotide sequence ID" value="XM_043143505.1"/>
</dbReference>
<dbReference type="Gene3D" id="2.30.40.10">
    <property type="entry name" value="Urease, subunit C, domain 1"/>
    <property type="match status" value="1"/>
</dbReference>
<dbReference type="Gene3D" id="3.30.110.90">
    <property type="entry name" value="Amidohydrolase"/>
    <property type="match status" value="1"/>
</dbReference>
<dbReference type="PANTHER" id="PTHR43135:SF3">
    <property type="entry name" value="ALPHA-D-RIBOSE 1-METHYLPHOSPHONATE 5-TRIPHOSPHATE DIPHOSPHATASE"/>
    <property type="match status" value="1"/>
</dbReference>
<gene>
    <name evidence="3" type="ORF">UV8b_06008</name>
    <name evidence="2" type="ORF">UVI_02052150</name>
</gene>
<dbReference type="EMBL" id="CP072756">
    <property type="protein sequence ID" value="QUC21765.1"/>
    <property type="molecule type" value="Genomic_DNA"/>
</dbReference>
<dbReference type="GO" id="GO:0016810">
    <property type="term" value="F:hydrolase activity, acting on carbon-nitrogen (but not peptide) bonds"/>
    <property type="evidence" value="ECO:0007669"/>
    <property type="project" value="InterPro"/>
</dbReference>
<evidence type="ECO:0000313" key="5">
    <source>
        <dbReference type="Proteomes" id="UP000054053"/>
    </source>
</evidence>
<evidence type="ECO:0000313" key="4">
    <source>
        <dbReference type="Proteomes" id="UP000027002"/>
    </source>
</evidence>
<dbReference type="KEGG" id="uvi:66066785"/>
<sequence>MGLMVSSRLGTATLPSHSPSSILFTNVRIFDGQDEIPRGHVLVQSGRIAKVSSRPIAPPDKATVVLDRPGHTLLPGLIDGHVHVYEAAALTQSLQFGVTTVCDMHNEPVVIAQMRHVAATNTDAADLRSACHGATIEGGWPAALLLSHDPSPEFKAALEKWPKLKTQDDVDAFVQLRKSDADYVKLFHEDGKCLQVDLPKPSLELQRMIARAAHDNGLPVFAHAFGLESAIEVLNAGADGMAHTIVDSPPTQALIEAYKRNNAHCNPTLVGIASMTNQGLKDQEEYANDPRVQRFLPGPARAILCKCVALSSDSCRVEYAYESVRMMREAGVDVIMGTDTTGRVGGMAFGVTAHHEIAMFVKHCGFAPIEALRSATSIAARRFRLNDRGRIQPGLRADLVLVEGNPIDDIGDTLNLRGVWKQGVLCSSYAL</sequence>
<keyword evidence="4" id="KW-1185">Reference proteome</keyword>
<dbReference type="InterPro" id="IPR032466">
    <property type="entry name" value="Metal_Hydrolase"/>
</dbReference>
<dbReference type="GeneID" id="66066785"/>
<organism evidence="2 5">
    <name type="scientific">Ustilaginoidea virens</name>
    <name type="common">Rice false smut fungus</name>
    <name type="synonym">Villosiclava virens</name>
    <dbReference type="NCBI Taxonomy" id="1159556"/>
    <lineage>
        <taxon>Eukaryota</taxon>
        <taxon>Fungi</taxon>
        <taxon>Dikarya</taxon>
        <taxon>Ascomycota</taxon>
        <taxon>Pezizomycotina</taxon>
        <taxon>Sordariomycetes</taxon>
        <taxon>Hypocreomycetidae</taxon>
        <taxon>Hypocreales</taxon>
        <taxon>Clavicipitaceae</taxon>
        <taxon>Ustilaginoidea</taxon>
    </lineage>
</organism>
<dbReference type="Pfam" id="PF01979">
    <property type="entry name" value="Amidohydro_1"/>
    <property type="match status" value="1"/>
</dbReference>